<dbReference type="InterPro" id="IPR010031">
    <property type="entry name" value="FAD_lactone_oxidase-like"/>
</dbReference>
<evidence type="ECO:0000313" key="6">
    <source>
        <dbReference type="EMBL" id="MDT9594597.1"/>
    </source>
</evidence>
<reference evidence="6 7" key="1">
    <citation type="submission" date="2023-08" db="EMBL/GenBank/DDBJ databases">
        <title>Nocardioides seae sp. nov., a bacterium isolated from a soil.</title>
        <authorList>
            <person name="Wang X."/>
        </authorList>
    </citation>
    <scope>NUCLEOTIDE SEQUENCE [LARGE SCALE GENOMIC DNA]</scope>
    <source>
        <strain evidence="6 7">YZH12</strain>
    </source>
</reference>
<evidence type="ECO:0000259" key="5">
    <source>
        <dbReference type="PROSITE" id="PS51387"/>
    </source>
</evidence>
<dbReference type="InterPro" id="IPR036318">
    <property type="entry name" value="FAD-bd_PCMH-like_sf"/>
</dbReference>
<keyword evidence="3" id="KW-0060">Ascorbate biosynthesis</keyword>
<dbReference type="PANTHER" id="PTHR43762:SF1">
    <property type="entry name" value="D-ARABINONO-1,4-LACTONE OXIDASE"/>
    <property type="match status" value="1"/>
</dbReference>
<dbReference type="InterPro" id="IPR006094">
    <property type="entry name" value="Oxid_FAD_bind_N"/>
</dbReference>
<dbReference type="Gene3D" id="3.30.465.10">
    <property type="match status" value="1"/>
</dbReference>
<dbReference type="PROSITE" id="PS00862">
    <property type="entry name" value="OX2_COVAL_FAD"/>
    <property type="match status" value="1"/>
</dbReference>
<dbReference type="EMBL" id="JAVYII010000007">
    <property type="protein sequence ID" value="MDT9594597.1"/>
    <property type="molecule type" value="Genomic_DNA"/>
</dbReference>
<comment type="similarity">
    <text evidence="2">Belongs to the oxygen-dependent FAD-linked oxidoreductase family.</text>
</comment>
<dbReference type="PROSITE" id="PS51387">
    <property type="entry name" value="FAD_PCMH"/>
    <property type="match status" value="1"/>
</dbReference>
<evidence type="ECO:0000256" key="3">
    <source>
        <dbReference type="ARBA" id="ARBA00022644"/>
    </source>
</evidence>
<dbReference type="InterPro" id="IPR006093">
    <property type="entry name" value="Oxy_OxRdtase_FAD_BS"/>
</dbReference>
<evidence type="ECO:0000256" key="2">
    <source>
        <dbReference type="ARBA" id="ARBA00005466"/>
    </source>
</evidence>
<dbReference type="InterPro" id="IPR007173">
    <property type="entry name" value="ALO_C"/>
</dbReference>
<evidence type="ECO:0000256" key="1">
    <source>
        <dbReference type="ARBA" id="ARBA00005147"/>
    </source>
</evidence>
<evidence type="ECO:0000256" key="4">
    <source>
        <dbReference type="ARBA" id="ARBA00023002"/>
    </source>
</evidence>
<keyword evidence="4" id="KW-0560">Oxidoreductase</keyword>
<dbReference type="Proteomes" id="UP001268542">
    <property type="component" value="Unassembled WGS sequence"/>
</dbReference>
<name>A0ABU3Q0M7_9ACTN</name>
<comment type="pathway">
    <text evidence="1">Cofactor biosynthesis; L-ascorbate biosynthesis.</text>
</comment>
<proteinExistence type="inferred from homology"/>
<dbReference type="SUPFAM" id="SSF56176">
    <property type="entry name" value="FAD-binding/transporter-associated domain-like"/>
    <property type="match status" value="1"/>
</dbReference>
<dbReference type="Pfam" id="PF01565">
    <property type="entry name" value="FAD_binding_4"/>
    <property type="match status" value="1"/>
</dbReference>
<evidence type="ECO:0000313" key="7">
    <source>
        <dbReference type="Proteomes" id="UP001268542"/>
    </source>
</evidence>
<feature type="domain" description="FAD-binding PCMH-type" evidence="5">
    <location>
        <begin position="12"/>
        <end position="182"/>
    </location>
</feature>
<dbReference type="InterPro" id="IPR016167">
    <property type="entry name" value="FAD-bd_PCMH_sub1"/>
</dbReference>
<dbReference type="PIRSF" id="PIRSF000136">
    <property type="entry name" value="LGO_GLO"/>
    <property type="match status" value="1"/>
</dbReference>
<accession>A0ABU3Q0M7</accession>
<dbReference type="PANTHER" id="PTHR43762">
    <property type="entry name" value="L-GULONOLACTONE OXIDASE"/>
    <property type="match status" value="1"/>
</dbReference>
<comment type="caution">
    <text evidence="6">The sequence shown here is derived from an EMBL/GenBank/DDBJ whole genome shotgun (WGS) entry which is preliminary data.</text>
</comment>
<dbReference type="InterPro" id="IPR016166">
    <property type="entry name" value="FAD-bd_PCMH"/>
</dbReference>
<dbReference type="Gene3D" id="3.30.70.2520">
    <property type="match status" value="1"/>
</dbReference>
<dbReference type="InterPro" id="IPR016171">
    <property type="entry name" value="Vanillyl_alc_oxidase_C-sub2"/>
</dbReference>
<gene>
    <name evidence="6" type="ORF">RDV89_16045</name>
</gene>
<dbReference type="Gene3D" id="3.30.43.10">
    <property type="entry name" value="Uridine Diphospho-n-acetylenolpyruvylglucosamine Reductase, domain 2"/>
    <property type="match status" value="1"/>
</dbReference>
<sequence length="435" mass="47359">MTQAWTNWAGTASAVPRRRSRPEGTDDVVAAVQRARAEGSTVRMVGSGHSFTDVAVTTGELLEPGSLTGITAVDLDALTVTVRAGTRLEDLNATLEHLGLSLHNMGDIAAQTLAGAVSTGTHGSGGTFAGLAPQVVGLELVTGTGEVLRADASENPDVLDLGRVALGALGVVTSLTFAVEPLFLLEAVEQPMRWDEAIGDLDALLDDNHHVDLHWFPHTDRLLTKRNNRVDTPLEEAEPLGRLRGWVDDELLANTVFGGLVAVSERAPRTIPRLNQLTSRALSARTFSDVAHRVLTSPRRVRFREMEYAVPRAVAVDVLTEVRHRVEASDWRLSFPVEIRSARADDVPLSTGYGRDSVYVALHVPRTRDHRAYFSGVEPVLVAAGGRPHWGKLHTRTAADLAPLYPRFEDFLVLRERLDPERVFANAYLERVLGA</sequence>
<dbReference type="NCBIfam" id="TIGR01679">
    <property type="entry name" value="bact_FAD_ox"/>
    <property type="match status" value="1"/>
</dbReference>
<dbReference type="InterPro" id="IPR016169">
    <property type="entry name" value="FAD-bd_PCMH_sub2"/>
</dbReference>
<dbReference type="RefSeq" id="WP_315734509.1">
    <property type="nucleotide sequence ID" value="NZ_JAVYII010000007.1"/>
</dbReference>
<dbReference type="Gene3D" id="1.10.45.10">
    <property type="entry name" value="Vanillyl-alcohol Oxidase, Chain A, domain 4"/>
    <property type="match status" value="1"/>
</dbReference>
<protein>
    <submittedName>
        <fullName evidence="6">D-arabinono-1,4-lactone oxidase</fullName>
    </submittedName>
</protein>
<keyword evidence="7" id="KW-1185">Reference proteome</keyword>
<dbReference type="Pfam" id="PF04030">
    <property type="entry name" value="ALO"/>
    <property type="match status" value="1"/>
</dbReference>
<organism evidence="6 7">
    <name type="scientific">Nocardioides imazamoxiresistens</name>
    <dbReference type="NCBI Taxonomy" id="3231893"/>
    <lineage>
        <taxon>Bacteria</taxon>
        <taxon>Bacillati</taxon>
        <taxon>Actinomycetota</taxon>
        <taxon>Actinomycetes</taxon>
        <taxon>Propionibacteriales</taxon>
        <taxon>Nocardioidaceae</taxon>
        <taxon>Nocardioides</taxon>
    </lineage>
</organism>